<evidence type="ECO:0000259" key="5">
    <source>
        <dbReference type="Pfam" id="PF00828"/>
    </source>
</evidence>
<protein>
    <recommendedName>
        <fullName evidence="5">Large ribosomal subunit protein uL15/eL18 domain-containing protein</fullName>
    </recommendedName>
</protein>
<comment type="similarity">
    <text evidence="1">Belongs to the universal ribosomal protein uL15 family.</text>
</comment>
<name>A0A1E4TIU0_9ASCO</name>
<evidence type="ECO:0000256" key="3">
    <source>
        <dbReference type="ARBA" id="ARBA00023274"/>
    </source>
</evidence>
<proteinExistence type="inferred from homology"/>
<keyword evidence="3" id="KW-0687">Ribonucleoprotein</keyword>
<keyword evidence="2" id="KW-0689">Ribosomal protein</keyword>
<dbReference type="AlphaFoldDB" id="A0A1E4TIU0"/>
<dbReference type="SUPFAM" id="SSF52080">
    <property type="entry name" value="Ribosomal proteins L15p and L18e"/>
    <property type="match status" value="1"/>
</dbReference>
<feature type="domain" description="Large ribosomal subunit protein uL15/eL18" evidence="5">
    <location>
        <begin position="76"/>
        <end position="156"/>
    </location>
</feature>
<dbReference type="EMBL" id="KV453841">
    <property type="protein sequence ID" value="ODV91649.1"/>
    <property type="molecule type" value="Genomic_DNA"/>
</dbReference>
<keyword evidence="7" id="KW-1185">Reference proteome</keyword>
<dbReference type="InterPro" id="IPR030878">
    <property type="entry name" value="Ribosomal_uL15"/>
</dbReference>
<evidence type="ECO:0000256" key="1">
    <source>
        <dbReference type="ARBA" id="ARBA00007320"/>
    </source>
</evidence>
<evidence type="ECO:0000256" key="2">
    <source>
        <dbReference type="ARBA" id="ARBA00022980"/>
    </source>
</evidence>
<sequence length="253" mass="28233">MSLLNQLSDNKGAQKVRTVKGRGPGGSKGGTAGRGQKGQKARESIPNWFEGGQTPITKIFPKRGFQNVVSKRKYVPVNLGDIQARIDDGRLDSTKPITVKEMYDCGLARITGSGKKNGIKILSRGAGALKQPVEIVASSASFGAIENIEKVGGKFEARYFNGLALRYLTKPEKFERAVKLAEPTSRRDIEYYSDERRHGYIAGKERPSFEQYYNYKGKVRNTNRKSVETEFVDYASRKAFENNRTVSFAEFTQ</sequence>
<dbReference type="GO" id="GO:0003735">
    <property type="term" value="F:structural constituent of ribosome"/>
    <property type="evidence" value="ECO:0007669"/>
    <property type="project" value="EnsemblFungi"/>
</dbReference>
<dbReference type="Proteomes" id="UP000095023">
    <property type="component" value="Unassembled WGS sequence"/>
</dbReference>
<dbReference type="InterPro" id="IPR036227">
    <property type="entry name" value="Ribosomal_uL15/eL18_sf"/>
</dbReference>
<dbReference type="GO" id="GO:0006412">
    <property type="term" value="P:translation"/>
    <property type="evidence" value="ECO:0007669"/>
    <property type="project" value="InterPro"/>
</dbReference>
<dbReference type="InterPro" id="IPR005749">
    <property type="entry name" value="Ribosomal_uL15_bac-type"/>
</dbReference>
<evidence type="ECO:0000313" key="6">
    <source>
        <dbReference type="EMBL" id="ODV91649.1"/>
    </source>
</evidence>
<evidence type="ECO:0000313" key="7">
    <source>
        <dbReference type="Proteomes" id="UP000095023"/>
    </source>
</evidence>
<dbReference type="HAMAP" id="MF_01341">
    <property type="entry name" value="Ribosomal_uL15"/>
    <property type="match status" value="1"/>
</dbReference>
<feature type="region of interest" description="Disordered" evidence="4">
    <location>
        <begin position="1"/>
        <end position="48"/>
    </location>
</feature>
<feature type="compositionally biased region" description="Polar residues" evidence="4">
    <location>
        <begin position="1"/>
        <end position="11"/>
    </location>
</feature>
<dbReference type="GO" id="GO:0005762">
    <property type="term" value="C:mitochondrial large ribosomal subunit"/>
    <property type="evidence" value="ECO:0007669"/>
    <property type="project" value="EnsemblFungi"/>
</dbReference>
<dbReference type="NCBIfam" id="TIGR01071">
    <property type="entry name" value="rplO_bact"/>
    <property type="match status" value="1"/>
</dbReference>
<dbReference type="Pfam" id="PF00828">
    <property type="entry name" value="Ribosomal_L27A"/>
    <property type="match status" value="1"/>
</dbReference>
<dbReference type="PANTHER" id="PTHR12934">
    <property type="entry name" value="50S RIBOSOMAL PROTEIN L15"/>
    <property type="match status" value="1"/>
</dbReference>
<feature type="compositionally biased region" description="Gly residues" evidence="4">
    <location>
        <begin position="22"/>
        <end position="36"/>
    </location>
</feature>
<dbReference type="InterPro" id="IPR021131">
    <property type="entry name" value="Ribosomal_uL15/eL18"/>
</dbReference>
<dbReference type="Gene3D" id="3.100.10.10">
    <property type="match status" value="1"/>
</dbReference>
<organism evidence="6 7">
    <name type="scientific">Tortispora caseinolytica NRRL Y-17796</name>
    <dbReference type="NCBI Taxonomy" id="767744"/>
    <lineage>
        <taxon>Eukaryota</taxon>
        <taxon>Fungi</taxon>
        <taxon>Dikarya</taxon>
        <taxon>Ascomycota</taxon>
        <taxon>Saccharomycotina</taxon>
        <taxon>Trigonopsidomycetes</taxon>
        <taxon>Trigonopsidales</taxon>
        <taxon>Trigonopsidaceae</taxon>
        <taxon>Tortispora</taxon>
    </lineage>
</organism>
<evidence type="ECO:0000256" key="4">
    <source>
        <dbReference type="SAM" id="MobiDB-lite"/>
    </source>
</evidence>
<reference evidence="7" key="1">
    <citation type="submission" date="2016-02" db="EMBL/GenBank/DDBJ databases">
        <title>Comparative genomics of biotechnologically important yeasts.</title>
        <authorList>
            <consortium name="DOE Joint Genome Institute"/>
            <person name="Riley R."/>
            <person name="Haridas S."/>
            <person name="Wolfe K.H."/>
            <person name="Lopes M.R."/>
            <person name="Hittinger C.T."/>
            <person name="Goker M."/>
            <person name="Salamov A."/>
            <person name="Wisecaver J."/>
            <person name="Long T.M."/>
            <person name="Aerts A.L."/>
            <person name="Barry K."/>
            <person name="Choi C."/>
            <person name="Clum A."/>
            <person name="Coughlan A.Y."/>
            <person name="Deshpande S."/>
            <person name="Douglass A.P."/>
            <person name="Hanson S.J."/>
            <person name="Klenk H.-P."/>
            <person name="Labutti K."/>
            <person name="Lapidus A."/>
            <person name="Lindquist E."/>
            <person name="Lipzen A."/>
            <person name="Meier-Kolthoff J.P."/>
            <person name="Ohm R.A."/>
            <person name="Otillar R.P."/>
            <person name="Pangilinan J."/>
            <person name="Peng Y."/>
            <person name="Rokas A."/>
            <person name="Rosa C.A."/>
            <person name="Scheuner C."/>
            <person name="Sibirny A.A."/>
            <person name="Slot J.C."/>
            <person name="Stielow J.B."/>
            <person name="Sun H."/>
            <person name="Kurtzman C.P."/>
            <person name="Blackwell M."/>
            <person name="Jeffries T.W."/>
            <person name="Grigoriev I.V."/>
        </authorList>
    </citation>
    <scope>NUCLEOTIDE SEQUENCE [LARGE SCALE GENOMIC DNA]</scope>
    <source>
        <strain evidence="7">NRRL Y-17796</strain>
    </source>
</reference>
<accession>A0A1E4TIU0</accession>
<gene>
    <name evidence="6" type="ORF">CANCADRAFT_30012</name>
</gene>
<dbReference type="OrthoDB" id="361383at2759"/>
<dbReference type="PANTHER" id="PTHR12934:SF11">
    <property type="entry name" value="LARGE RIBOSOMAL SUBUNIT PROTEIN UL15M"/>
    <property type="match status" value="1"/>
</dbReference>